<feature type="transmembrane region" description="Helical" evidence="1">
    <location>
        <begin position="111"/>
        <end position="132"/>
    </location>
</feature>
<keyword evidence="3" id="KW-1185">Reference proteome</keyword>
<keyword evidence="1" id="KW-1133">Transmembrane helix</keyword>
<proteinExistence type="predicted"/>
<gene>
    <name evidence="2" type="ORF">VE01_05263</name>
</gene>
<dbReference type="GeneID" id="28838649"/>
<evidence type="ECO:0000313" key="2">
    <source>
        <dbReference type="EMBL" id="OBT96550.1"/>
    </source>
</evidence>
<keyword evidence="1" id="KW-0812">Transmembrane</keyword>
<name>A0A1B8GL29_9PEZI</name>
<reference evidence="3" key="2">
    <citation type="journal article" date="2018" name="Nat. Commun.">
        <title>Extreme sensitivity to ultraviolet light in the fungal pathogen causing white-nose syndrome of bats.</title>
        <authorList>
            <person name="Palmer J.M."/>
            <person name="Drees K.P."/>
            <person name="Foster J.T."/>
            <person name="Lindner D.L."/>
        </authorList>
    </citation>
    <scope>NUCLEOTIDE SEQUENCE [LARGE SCALE GENOMIC DNA]</scope>
    <source>
        <strain evidence="3">UAMH 10579</strain>
    </source>
</reference>
<protein>
    <submittedName>
        <fullName evidence="2">Uncharacterized protein</fullName>
    </submittedName>
</protein>
<evidence type="ECO:0000313" key="3">
    <source>
        <dbReference type="Proteomes" id="UP000091956"/>
    </source>
</evidence>
<evidence type="ECO:0000256" key="1">
    <source>
        <dbReference type="SAM" id="Phobius"/>
    </source>
</evidence>
<dbReference type="Proteomes" id="UP000091956">
    <property type="component" value="Unassembled WGS sequence"/>
</dbReference>
<keyword evidence="1" id="KW-0472">Membrane</keyword>
<sequence>MVISRRPPEHSHTQLSSRQLTIDLFRFLHSAMILRPDARAMMLRRIIRAPTYSHPPMLPLSIRAMTPSWRAVSSNSKKPPVAKSCKEIPIIGSDGKPLFESLGITGRLKMVALAIFAVLATIESMFWVSMLWNKYGWREEN</sequence>
<organism evidence="2 3">
    <name type="scientific">Pseudogymnoascus verrucosus</name>
    <dbReference type="NCBI Taxonomy" id="342668"/>
    <lineage>
        <taxon>Eukaryota</taxon>
        <taxon>Fungi</taxon>
        <taxon>Dikarya</taxon>
        <taxon>Ascomycota</taxon>
        <taxon>Pezizomycotina</taxon>
        <taxon>Leotiomycetes</taxon>
        <taxon>Thelebolales</taxon>
        <taxon>Thelebolaceae</taxon>
        <taxon>Pseudogymnoascus</taxon>
    </lineage>
</organism>
<dbReference type="EMBL" id="KV460227">
    <property type="protein sequence ID" value="OBT96550.1"/>
    <property type="molecule type" value="Genomic_DNA"/>
</dbReference>
<accession>A0A1B8GL29</accession>
<dbReference type="AlphaFoldDB" id="A0A1B8GL29"/>
<dbReference type="RefSeq" id="XP_018130283.1">
    <property type="nucleotide sequence ID" value="XM_018274728.2"/>
</dbReference>
<reference evidence="2 3" key="1">
    <citation type="submission" date="2016-03" db="EMBL/GenBank/DDBJ databases">
        <title>Comparative genomics of Pseudogymnoascus destructans, the fungus causing white-nose syndrome of bats.</title>
        <authorList>
            <person name="Palmer J.M."/>
            <person name="Drees K.P."/>
            <person name="Foster J.T."/>
            <person name="Lindner D.L."/>
        </authorList>
    </citation>
    <scope>NUCLEOTIDE SEQUENCE [LARGE SCALE GENOMIC DNA]</scope>
    <source>
        <strain evidence="2 3">UAMH 10579</strain>
    </source>
</reference>